<keyword evidence="3" id="KW-1185">Reference proteome</keyword>
<feature type="chain" id="PRO_5041707209" evidence="1">
    <location>
        <begin position="22"/>
        <end position="215"/>
    </location>
</feature>
<dbReference type="EMBL" id="JAVXUP010000468">
    <property type="protein sequence ID" value="KAK3027258.1"/>
    <property type="molecule type" value="Genomic_DNA"/>
</dbReference>
<evidence type="ECO:0000313" key="3">
    <source>
        <dbReference type="Proteomes" id="UP001188597"/>
    </source>
</evidence>
<name>A0AA88WHI9_9ASTE</name>
<gene>
    <name evidence="2" type="ORF">RJ639_041204</name>
</gene>
<dbReference type="Proteomes" id="UP001188597">
    <property type="component" value="Unassembled WGS sequence"/>
</dbReference>
<evidence type="ECO:0000313" key="2">
    <source>
        <dbReference type="EMBL" id="KAK3027258.1"/>
    </source>
</evidence>
<accession>A0AA88WHI9</accession>
<feature type="signal peptide" evidence="1">
    <location>
        <begin position="1"/>
        <end position="21"/>
    </location>
</feature>
<dbReference type="PANTHER" id="PTHR33333:SF46">
    <property type="entry name" value="LOW QUALITY PROTEIN: GLYCINE-RICH PROTEIN DOT1"/>
    <property type="match status" value="1"/>
</dbReference>
<dbReference type="AlphaFoldDB" id="A0AA88WHI9"/>
<proteinExistence type="predicted"/>
<keyword evidence="1" id="KW-0732">Signal</keyword>
<reference evidence="2" key="1">
    <citation type="submission" date="2022-12" db="EMBL/GenBank/DDBJ databases">
        <title>Draft genome assemblies for two species of Escallonia (Escalloniales).</title>
        <authorList>
            <person name="Chanderbali A."/>
            <person name="Dervinis C."/>
            <person name="Anghel I."/>
            <person name="Soltis D."/>
            <person name="Soltis P."/>
            <person name="Zapata F."/>
        </authorList>
    </citation>
    <scope>NUCLEOTIDE SEQUENCE</scope>
    <source>
        <strain evidence="2">UCBG64.0493</strain>
        <tissue evidence="2">Leaf</tissue>
    </source>
</reference>
<sequence length="215" mass="24610">MLQSLPGAFIIFVSLAAMVVSEQPEKRVDMPHAARATPATAATRQSGYIGKLEEPRRKRKITWGCAVSWEHPLFERVREMRSQSLMINVREHLNKMETDDWMNYVLDKLKEFLLVLQNFGGSVLDWFDKVFPPDTRGDQLRHWLHVGAPFLIAAVVLITCICCCRCLCRCCCGGGRGLRMMKAPGRNCRMPRHVFESNPRSYFRNLRANPGDELV</sequence>
<evidence type="ECO:0000256" key="1">
    <source>
        <dbReference type="SAM" id="SignalP"/>
    </source>
</evidence>
<comment type="caution">
    <text evidence="2">The sequence shown here is derived from an EMBL/GenBank/DDBJ whole genome shotgun (WGS) entry which is preliminary data.</text>
</comment>
<organism evidence="2 3">
    <name type="scientific">Escallonia herrerae</name>
    <dbReference type="NCBI Taxonomy" id="1293975"/>
    <lineage>
        <taxon>Eukaryota</taxon>
        <taxon>Viridiplantae</taxon>
        <taxon>Streptophyta</taxon>
        <taxon>Embryophyta</taxon>
        <taxon>Tracheophyta</taxon>
        <taxon>Spermatophyta</taxon>
        <taxon>Magnoliopsida</taxon>
        <taxon>eudicotyledons</taxon>
        <taxon>Gunneridae</taxon>
        <taxon>Pentapetalae</taxon>
        <taxon>asterids</taxon>
        <taxon>campanulids</taxon>
        <taxon>Escalloniales</taxon>
        <taxon>Escalloniaceae</taxon>
        <taxon>Escallonia</taxon>
    </lineage>
</organism>
<dbReference type="InterPro" id="IPR039926">
    <property type="entry name" value="Egg_app_1"/>
</dbReference>
<dbReference type="PANTHER" id="PTHR33333">
    <property type="entry name" value="ERYTHROCYTE MEMBRANE PROTEIN 1-LIKE"/>
    <property type="match status" value="1"/>
</dbReference>
<protein>
    <submittedName>
        <fullName evidence="2">Uncharacterized protein</fullName>
    </submittedName>
</protein>